<evidence type="ECO:0000313" key="3">
    <source>
        <dbReference type="EMBL" id="KAF2500461.1"/>
    </source>
</evidence>
<feature type="compositionally biased region" description="Basic residues" evidence="2">
    <location>
        <begin position="1"/>
        <end position="11"/>
    </location>
</feature>
<sequence length="555" mass="61079">MDPRSPKRRKTTPPDTNATDTPARTPTRASFLSPTKASLARFNPGLLPRAGSERGSKSRGALIGRRTEAVDTDEQIYASAGAHAGTPTLEQEDDLPLASNEVSVRDTSQGILYSSPSKRPRRGRTTSPLRPQAPPPMNTDDTVMTDAPLEGDTQLQSEVGQQEVVAEAAPVDPEIEKKQQEKEQLEREMDALQEEVRQYERAVEVSRKSSSGALPDDFSFDELVSLINNTDPSVSMVEKPKAAPISLLLSSFLPFSKPPPATTQSSADDLDKPVPSHGPVDLDDPLPYLRLFTPFTYKSRISIPNAQTDGSNASDLYQFHSIDILEPRKLLMAKMNMTIDVSKQKLVKLSLVHLSQWAERELGTWIRRKAREKDLGAVSWALGSYWDISIRRAECWQKCQRLLNDVDKTGGKALPGERRGRPAARDIGSDEDAEGSTEEEDAVAGVAAGGEQAVRGKTLMKRKAVVSRKQLLTHLGRESLIFESSEIVLKIGWDIGFDWTGEAKSTVKATAAFPRVWHDADARNSLKKVPATFDNLVRDRGVYESIKAMVGLLFA</sequence>
<feature type="region of interest" description="Disordered" evidence="2">
    <location>
        <begin position="410"/>
        <end position="449"/>
    </location>
</feature>
<keyword evidence="1" id="KW-0175">Coiled coil</keyword>
<proteinExistence type="predicted"/>
<reference evidence="3" key="1">
    <citation type="journal article" date="2020" name="Stud. Mycol.">
        <title>101 Dothideomycetes genomes: a test case for predicting lifestyles and emergence of pathogens.</title>
        <authorList>
            <person name="Haridas S."/>
            <person name="Albert R."/>
            <person name="Binder M."/>
            <person name="Bloem J."/>
            <person name="Labutti K."/>
            <person name="Salamov A."/>
            <person name="Andreopoulos B."/>
            <person name="Baker S."/>
            <person name="Barry K."/>
            <person name="Bills G."/>
            <person name="Bluhm B."/>
            <person name="Cannon C."/>
            <person name="Castanera R."/>
            <person name="Culley D."/>
            <person name="Daum C."/>
            <person name="Ezra D."/>
            <person name="Gonzalez J."/>
            <person name="Henrissat B."/>
            <person name="Kuo A."/>
            <person name="Liang C."/>
            <person name="Lipzen A."/>
            <person name="Lutzoni F."/>
            <person name="Magnuson J."/>
            <person name="Mondo S."/>
            <person name="Nolan M."/>
            <person name="Ohm R."/>
            <person name="Pangilinan J."/>
            <person name="Park H.-J."/>
            <person name="Ramirez L."/>
            <person name="Alfaro M."/>
            <person name="Sun H."/>
            <person name="Tritt A."/>
            <person name="Yoshinaga Y."/>
            <person name="Zwiers L.-H."/>
            <person name="Turgeon B."/>
            <person name="Goodwin S."/>
            <person name="Spatafora J."/>
            <person name="Crous P."/>
            <person name="Grigoriev I."/>
        </authorList>
    </citation>
    <scope>NUCLEOTIDE SEQUENCE</scope>
    <source>
        <strain evidence="3">CBS 269.34</strain>
    </source>
</reference>
<feature type="compositionally biased region" description="Basic and acidic residues" evidence="2">
    <location>
        <begin position="410"/>
        <end position="428"/>
    </location>
</feature>
<evidence type="ECO:0000256" key="2">
    <source>
        <dbReference type="SAM" id="MobiDB-lite"/>
    </source>
</evidence>
<dbReference type="CDD" id="cd14686">
    <property type="entry name" value="bZIP"/>
    <property type="match status" value="1"/>
</dbReference>
<dbReference type="AlphaFoldDB" id="A0A6A6R7D6"/>
<feature type="region of interest" description="Disordered" evidence="2">
    <location>
        <begin position="1"/>
        <end position="147"/>
    </location>
</feature>
<gene>
    <name evidence="3" type="ORF">BU16DRAFT_523234</name>
</gene>
<name>A0A6A6R7D6_9PEZI</name>
<evidence type="ECO:0000313" key="4">
    <source>
        <dbReference type="Proteomes" id="UP000799750"/>
    </source>
</evidence>
<evidence type="ECO:0000256" key="1">
    <source>
        <dbReference type="SAM" id="Coils"/>
    </source>
</evidence>
<feature type="compositionally biased region" description="Acidic residues" evidence="2">
    <location>
        <begin position="429"/>
        <end position="442"/>
    </location>
</feature>
<feature type="compositionally biased region" description="Polar residues" evidence="2">
    <location>
        <begin position="100"/>
        <end position="117"/>
    </location>
</feature>
<protein>
    <submittedName>
        <fullName evidence="3">Uncharacterized protein</fullName>
    </submittedName>
</protein>
<keyword evidence="4" id="KW-1185">Reference proteome</keyword>
<dbReference type="EMBL" id="MU004183">
    <property type="protein sequence ID" value="KAF2500461.1"/>
    <property type="molecule type" value="Genomic_DNA"/>
</dbReference>
<feature type="region of interest" description="Disordered" evidence="2">
    <location>
        <begin position="258"/>
        <end position="279"/>
    </location>
</feature>
<feature type="compositionally biased region" description="Low complexity" evidence="2">
    <location>
        <begin position="13"/>
        <end position="29"/>
    </location>
</feature>
<feature type="coiled-coil region" evidence="1">
    <location>
        <begin position="175"/>
        <end position="209"/>
    </location>
</feature>
<accession>A0A6A6R7D6</accession>
<organism evidence="3 4">
    <name type="scientific">Lophium mytilinum</name>
    <dbReference type="NCBI Taxonomy" id="390894"/>
    <lineage>
        <taxon>Eukaryota</taxon>
        <taxon>Fungi</taxon>
        <taxon>Dikarya</taxon>
        <taxon>Ascomycota</taxon>
        <taxon>Pezizomycotina</taxon>
        <taxon>Dothideomycetes</taxon>
        <taxon>Pleosporomycetidae</taxon>
        <taxon>Mytilinidiales</taxon>
        <taxon>Mytilinidiaceae</taxon>
        <taxon>Lophium</taxon>
    </lineage>
</organism>
<dbReference type="Proteomes" id="UP000799750">
    <property type="component" value="Unassembled WGS sequence"/>
</dbReference>
<dbReference type="OrthoDB" id="4160836at2759"/>